<accession>A0A0F9NW62</accession>
<evidence type="ECO:0000313" key="2">
    <source>
        <dbReference type="EMBL" id="KKM85517.1"/>
    </source>
</evidence>
<reference evidence="2" key="1">
    <citation type="journal article" date="2015" name="Nature">
        <title>Complex archaea that bridge the gap between prokaryotes and eukaryotes.</title>
        <authorList>
            <person name="Spang A."/>
            <person name="Saw J.H."/>
            <person name="Jorgensen S.L."/>
            <person name="Zaremba-Niedzwiedzka K."/>
            <person name="Martijn J."/>
            <person name="Lind A.E."/>
            <person name="van Eijk R."/>
            <person name="Schleper C."/>
            <person name="Guy L."/>
            <person name="Ettema T.J."/>
        </authorList>
    </citation>
    <scope>NUCLEOTIDE SEQUENCE</scope>
</reference>
<comment type="caution">
    <text evidence="2">The sequence shown here is derived from an EMBL/GenBank/DDBJ whole genome shotgun (WGS) entry which is preliminary data.</text>
</comment>
<dbReference type="EMBL" id="LAZR01007396">
    <property type="protein sequence ID" value="KKM85517.1"/>
    <property type="molecule type" value="Genomic_DNA"/>
</dbReference>
<protein>
    <submittedName>
        <fullName evidence="2">Uncharacterized protein</fullName>
    </submittedName>
</protein>
<gene>
    <name evidence="2" type="ORF">LCGC14_1288240</name>
</gene>
<feature type="region of interest" description="Disordered" evidence="1">
    <location>
        <begin position="1"/>
        <end position="22"/>
    </location>
</feature>
<proteinExistence type="predicted"/>
<organism evidence="2">
    <name type="scientific">marine sediment metagenome</name>
    <dbReference type="NCBI Taxonomy" id="412755"/>
    <lineage>
        <taxon>unclassified sequences</taxon>
        <taxon>metagenomes</taxon>
        <taxon>ecological metagenomes</taxon>
    </lineage>
</organism>
<feature type="region of interest" description="Disordered" evidence="1">
    <location>
        <begin position="36"/>
        <end position="64"/>
    </location>
</feature>
<sequence>MALKGQAKTDYQREYMKDRRKRQVVRPLETLVLDPLQSTTSPIREGGNAILPQVDADGNPIPEY</sequence>
<dbReference type="AlphaFoldDB" id="A0A0F9NW62"/>
<evidence type="ECO:0000256" key="1">
    <source>
        <dbReference type="SAM" id="MobiDB-lite"/>
    </source>
</evidence>
<name>A0A0F9NW62_9ZZZZ</name>